<sequence length="319" mass="33875">MNPPAAPPVDEDQARLLDEASALMARARSGPNVFVQREIDAWVARSETHARLWALLQRLEQATAAHPHAAPERRSVGRRGRWLAVASVAVLVVVAGLWGPTLLSLLDGDLRTGTGEVATLTLFDGSKVSLDAGGVLAPTTAEDERGARLLQGQAYFDVVPDPGRPFRVQAGAMTVTVLGTGFSVGAHPDGVEVALEHGSVEVRTGSRSQRLQPGQRLRVGIDGQVRVDAVPVVAIGAWRHGQLVLDDVPLQTMVDALQPHFRGRIVLRDDVLGAQHITGVFDLADPQRALQAAVGPLGGSIRTLSPWLLLVEDAAPTAD</sequence>
<gene>
    <name evidence="3" type="ORF">ABB28_04245</name>
</gene>
<dbReference type="Gene3D" id="2.60.120.1440">
    <property type="match status" value="1"/>
</dbReference>
<organism evidence="3 4">
    <name type="scientific">Stenotrophomonas chelatiphaga</name>
    <dbReference type="NCBI Taxonomy" id="517011"/>
    <lineage>
        <taxon>Bacteria</taxon>
        <taxon>Pseudomonadati</taxon>
        <taxon>Pseudomonadota</taxon>
        <taxon>Gammaproteobacteria</taxon>
        <taxon>Lysobacterales</taxon>
        <taxon>Lysobacteraceae</taxon>
        <taxon>Stenotrophomonas</taxon>
    </lineage>
</organism>
<dbReference type="GO" id="GO:0016989">
    <property type="term" value="F:sigma factor antagonist activity"/>
    <property type="evidence" value="ECO:0007669"/>
    <property type="project" value="TreeGrafter"/>
</dbReference>
<name>A0A0R0DDA4_9GAMM</name>
<dbReference type="PATRIC" id="fig|517011.3.peg.268"/>
<dbReference type="InterPro" id="IPR006860">
    <property type="entry name" value="FecR"/>
</dbReference>
<evidence type="ECO:0000313" key="4">
    <source>
        <dbReference type="Proteomes" id="UP000051386"/>
    </source>
</evidence>
<dbReference type="PIRSF" id="PIRSF018266">
    <property type="entry name" value="FecR"/>
    <property type="match status" value="1"/>
</dbReference>
<accession>A0A0R0DDA4</accession>
<dbReference type="AlphaFoldDB" id="A0A0R0DDA4"/>
<comment type="caution">
    <text evidence="3">The sequence shown here is derived from an EMBL/GenBank/DDBJ whole genome shotgun (WGS) entry which is preliminary data.</text>
</comment>
<protein>
    <recommendedName>
        <fullName evidence="2">FecR protein domain-containing protein</fullName>
    </recommendedName>
</protein>
<dbReference type="PANTHER" id="PTHR30273">
    <property type="entry name" value="PERIPLASMIC SIGNAL SENSOR AND SIGMA FACTOR ACTIVATOR FECR-RELATED"/>
    <property type="match status" value="1"/>
</dbReference>
<keyword evidence="1" id="KW-1133">Transmembrane helix</keyword>
<evidence type="ECO:0000259" key="2">
    <source>
        <dbReference type="Pfam" id="PF04773"/>
    </source>
</evidence>
<evidence type="ECO:0000256" key="1">
    <source>
        <dbReference type="SAM" id="Phobius"/>
    </source>
</evidence>
<feature type="domain" description="FecR protein" evidence="2">
    <location>
        <begin position="109"/>
        <end position="201"/>
    </location>
</feature>
<dbReference type="Proteomes" id="UP000051386">
    <property type="component" value="Unassembled WGS sequence"/>
</dbReference>
<dbReference type="EMBL" id="LDJK01000012">
    <property type="protein sequence ID" value="KRG75857.1"/>
    <property type="molecule type" value="Genomic_DNA"/>
</dbReference>
<dbReference type="RefSeq" id="WP_057507435.1">
    <property type="nucleotide sequence ID" value="NZ_JANUEG010000006.1"/>
</dbReference>
<feature type="transmembrane region" description="Helical" evidence="1">
    <location>
        <begin position="82"/>
        <end position="103"/>
    </location>
</feature>
<keyword evidence="1" id="KW-0472">Membrane</keyword>
<dbReference type="PANTHER" id="PTHR30273:SF2">
    <property type="entry name" value="PROTEIN FECR"/>
    <property type="match status" value="1"/>
</dbReference>
<reference evidence="3 4" key="1">
    <citation type="submission" date="2015-05" db="EMBL/GenBank/DDBJ databases">
        <title>Genome sequencing and analysis of members of genus Stenotrophomonas.</title>
        <authorList>
            <person name="Patil P.P."/>
            <person name="Midha S."/>
            <person name="Patil P.B."/>
        </authorList>
    </citation>
    <scope>NUCLEOTIDE SEQUENCE [LARGE SCALE GENOMIC DNA]</scope>
    <source>
        <strain evidence="3 4">DSM 21508</strain>
    </source>
</reference>
<dbReference type="Pfam" id="PF04773">
    <property type="entry name" value="FecR"/>
    <property type="match status" value="1"/>
</dbReference>
<proteinExistence type="predicted"/>
<keyword evidence="4" id="KW-1185">Reference proteome</keyword>
<keyword evidence="1" id="KW-0812">Transmembrane</keyword>
<evidence type="ECO:0000313" key="3">
    <source>
        <dbReference type="EMBL" id="KRG75857.1"/>
    </source>
</evidence>
<dbReference type="InterPro" id="IPR012373">
    <property type="entry name" value="Ferrdict_sens_TM"/>
</dbReference>